<dbReference type="Gene3D" id="3.40.50.150">
    <property type="entry name" value="Vaccinia Virus protein VP39"/>
    <property type="match status" value="1"/>
</dbReference>
<dbReference type="PANTHER" id="PTHR43542">
    <property type="entry name" value="METHYLTRANSFERASE"/>
    <property type="match status" value="1"/>
</dbReference>
<dbReference type="GO" id="GO:0008168">
    <property type="term" value="F:methyltransferase activity"/>
    <property type="evidence" value="ECO:0007669"/>
    <property type="project" value="UniProtKB-KW"/>
</dbReference>
<evidence type="ECO:0000313" key="3">
    <source>
        <dbReference type="EMBL" id="SUZ63324.1"/>
    </source>
</evidence>
<evidence type="ECO:0000256" key="1">
    <source>
        <dbReference type="ARBA" id="ARBA00022603"/>
    </source>
</evidence>
<dbReference type="GO" id="GO:0031167">
    <property type="term" value="P:rRNA methylation"/>
    <property type="evidence" value="ECO:0007669"/>
    <property type="project" value="InterPro"/>
</dbReference>
<protein>
    <recommendedName>
        <fullName evidence="4">Ribosomal RNA small subunit methyltransferase D</fullName>
    </recommendedName>
</protein>
<sequence>MRRRVSNVRIVAGEFKGLKIPFKASRYIRPTTNRTKETIFSWLQNEIKNSRCLDMFAGTGSLGLEAISRGASFVYFAEKNRKMCEELYKTIVKLNIRKQCEVMAVDSLKFPFEKKIEKPLDIVFIDPPFRLNYLKKAFSLIVEKELITEDSIICTEVEKEKKVEEMFEGWNLIKSKIAGQSRYCLLQKK</sequence>
<evidence type="ECO:0008006" key="4">
    <source>
        <dbReference type="Google" id="ProtNLM"/>
    </source>
</evidence>
<evidence type="ECO:0000256" key="2">
    <source>
        <dbReference type="ARBA" id="ARBA00022679"/>
    </source>
</evidence>
<dbReference type="GO" id="GO:0003676">
    <property type="term" value="F:nucleic acid binding"/>
    <property type="evidence" value="ECO:0007669"/>
    <property type="project" value="InterPro"/>
</dbReference>
<proteinExistence type="predicted"/>
<organism evidence="3">
    <name type="scientific">marine metagenome</name>
    <dbReference type="NCBI Taxonomy" id="408172"/>
    <lineage>
        <taxon>unclassified sequences</taxon>
        <taxon>metagenomes</taxon>
        <taxon>ecological metagenomes</taxon>
    </lineage>
</organism>
<accession>A0A381P9P8</accession>
<dbReference type="PROSITE" id="PS00092">
    <property type="entry name" value="N6_MTASE"/>
    <property type="match status" value="1"/>
</dbReference>
<gene>
    <name evidence="3" type="ORF">METZ01_LOCUS16178</name>
</gene>
<dbReference type="CDD" id="cd02440">
    <property type="entry name" value="AdoMet_MTases"/>
    <property type="match status" value="1"/>
</dbReference>
<dbReference type="InterPro" id="IPR029063">
    <property type="entry name" value="SAM-dependent_MTases_sf"/>
</dbReference>
<dbReference type="InterPro" id="IPR002052">
    <property type="entry name" value="DNA_methylase_N6_adenine_CS"/>
</dbReference>
<dbReference type="Pfam" id="PF03602">
    <property type="entry name" value="Cons_hypoth95"/>
    <property type="match status" value="1"/>
</dbReference>
<reference evidence="3" key="1">
    <citation type="submission" date="2018-05" db="EMBL/GenBank/DDBJ databases">
        <authorList>
            <person name="Lanie J.A."/>
            <person name="Ng W.-L."/>
            <person name="Kazmierczak K.M."/>
            <person name="Andrzejewski T.M."/>
            <person name="Davidsen T.M."/>
            <person name="Wayne K.J."/>
            <person name="Tettelin H."/>
            <person name="Glass J.I."/>
            <person name="Rusch D."/>
            <person name="Podicherti R."/>
            <person name="Tsui H.-C.T."/>
            <person name="Winkler M.E."/>
        </authorList>
    </citation>
    <scope>NUCLEOTIDE SEQUENCE</scope>
</reference>
<dbReference type="SUPFAM" id="SSF53335">
    <property type="entry name" value="S-adenosyl-L-methionine-dependent methyltransferases"/>
    <property type="match status" value="1"/>
</dbReference>
<keyword evidence="1" id="KW-0489">Methyltransferase</keyword>
<dbReference type="PIRSF" id="PIRSF004553">
    <property type="entry name" value="CHP00095"/>
    <property type="match status" value="1"/>
</dbReference>
<dbReference type="NCBIfam" id="TIGR00095">
    <property type="entry name" value="16S rRNA (guanine(966)-N(2))-methyltransferase RsmD"/>
    <property type="match status" value="1"/>
</dbReference>
<dbReference type="EMBL" id="UINC01000914">
    <property type="protein sequence ID" value="SUZ63324.1"/>
    <property type="molecule type" value="Genomic_DNA"/>
</dbReference>
<dbReference type="InterPro" id="IPR004398">
    <property type="entry name" value="RNA_MeTrfase_RsmD"/>
</dbReference>
<dbReference type="AlphaFoldDB" id="A0A381P9P8"/>
<dbReference type="PANTHER" id="PTHR43542:SF1">
    <property type="entry name" value="METHYLTRANSFERASE"/>
    <property type="match status" value="1"/>
</dbReference>
<keyword evidence="2" id="KW-0808">Transferase</keyword>
<name>A0A381P9P8_9ZZZZ</name>